<dbReference type="SUPFAM" id="SSF141371">
    <property type="entry name" value="PilZ domain-like"/>
    <property type="match status" value="1"/>
</dbReference>
<organism evidence="2 3">
    <name type="scientific">Pseudoalteromonas qingdaonensis</name>
    <dbReference type="NCBI Taxonomy" id="3131913"/>
    <lineage>
        <taxon>Bacteria</taxon>
        <taxon>Pseudomonadati</taxon>
        <taxon>Pseudomonadota</taxon>
        <taxon>Gammaproteobacteria</taxon>
        <taxon>Alteromonadales</taxon>
        <taxon>Pseudoalteromonadaceae</taxon>
        <taxon>Pseudoalteromonas</taxon>
    </lineage>
</organism>
<dbReference type="RefSeq" id="WP_342675983.1">
    <property type="nucleotide sequence ID" value="NZ_JBCGCU010000002.1"/>
</dbReference>
<accession>A0ABU9MWK1</accession>
<gene>
    <name evidence="2" type="ORF">WCN91_02550</name>
</gene>
<evidence type="ECO:0000259" key="1">
    <source>
        <dbReference type="Pfam" id="PF07238"/>
    </source>
</evidence>
<keyword evidence="3" id="KW-1185">Reference proteome</keyword>
<dbReference type="Proteomes" id="UP001447008">
    <property type="component" value="Unassembled WGS sequence"/>
</dbReference>
<evidence type="ECO:0000313" key="3">
    <source>
        <dbReference type="Proteomes" id="UP001447008"/>
    </source>
</evidence>
<feature type="domain" description="PilZ" evidence="1">
    <location>
        <begin position="6"/>
        <end position="98"/>
    </location>
</feature>
<dbReference type="EMBL" id="JBCGCU010000002">
    <property type="protein sequence ID" value="MEM0514328.1"/>
    <property type="molecule type" value="Genomic_DNA"/>
</dbReference>
<proteinExistence type="predicted"/>
<dbReference type="InterPro" id="IPR009875">
    <property type="entry name" value="PilZ_domain"/>
</dbReference>
<comment type="caution">
    <text evidence="2">The sequence shown here is derived from an EMBL/GenBank/DDBJ whole genome shotgun (WGS) entry which is preliminary data.</text>
</comment>
<reference evidence="2 3" key="1">
    <citation type="submission" date="2024-03" db="EMBL/GenBank/DDBJ databases">
        <title>Pseudoalteromonas qingdaonensis sp. nov., isolated from the intestines of marine benthic organisms.</title>
        <authorList>
            <person name="Lin X."/>
            <person name="Fang S."/>
            <person name="Hu X."/>
        </authorList>
    </citation>
    <scope>NUCLEOTIDE SEQUENCE [LARGE SCALE GENOMIC DNA]</scope>
    <source>
        <strain evidence="2 3">YIC-827</strain>
    </source>
</reference>
<protein>
    <submittedName>
        <fullName evidence="2">PilZ domain-containing protein</fullName>
    </submittedName>
</protein>
<name>A0ABU9MWK1_9GAMM</name>
<evidence type="ECO:0000313" key="2">
    <source>
        <dbReference type="EMBL" id="MEM0514328.1"/>
    </source>
</evidence>
<dbReference type="Pfam" id="PF07238">
    <property type="entry name" value="PilZ"/>
    <property type="match status" value="1"/>
</dbReference>
<sequence length="99" mass="10892">MLYNDERRNFRRMTVDTEATIELSIDNQSILLAATCRDLSATGMNLYVEQAIDPGVTATVHIESSGGAIPPLKALTRVVRCSQDEDGQYCVGVEMLDIN</sequence>
<dbReference type="Gene3D" id="2.40.10.220">
    <property type="entry name" value="predicted glycosyltransferase like domains"/>
    <property type="match status" value="1"/>
</dbReference>